<dbReference type="Proteomes" id="UP000789831">
    <property type="component" value="Unassembled WGS sequence"/>
</dbReference>
<protein>
    <submittedName>
        <fullName evidence="3">9374_t:CDS:1</fullName>
    </submittedName>
</protein>
<accession>A0A9N9DZC6</accession>
<feature type="transmembrane region" description="Helical" evidence="2">
    <location>
        <begin position="31"/>
        <end position="51"/>
    </location>
</feature>
<organism evidence="3 4">
    <name type="scientific">Ambispora gerdemannii</name>
    <dbReference type="NCBI Taxonomy" id="144530"/>
    <lineage>
        <taxon>Eukaryota</taxon>
        <taxon>Fungi</taxon>
        <taxon>Fungi incertae sedis</taxon>
        <taxon>Mucoromycota</taxon>
        <taxon>Glomeromycotina</taxon>
        <taxon>Glomeromycetes</taxon>
        <taxon>Archaeosporales</taxon>
        <taxon>Ambisporaceae</taxon>
        <taxon>Ambispora</taxon>
    </lineage>
</organism>
<proteinExistence type="predicted"/>
<dbReference type="EMBL" id="CAJVPL010004941">
    <property type="protein sequence ID" value="CAG8652791.1"/>
    <property type="molecule type" value="Genomic_DNA"/>
</dbReference>
<reference evidence="3" key="1">
    <citation type="submission" date="2021-06" db="EMBL/GenBank/DDBJ databases">
        <authorList>
            <person name="Kallberg Y."/>
            <person name="Tangrot J."/>
            <person name="Rosling A."/>
        </authorList>
    </citation>
    <scope>NUCLEOTIDE SEQUENCE</scope>
    <source>
        <strain evidence="3">MT106</strain>
    </source>
</reference>
<dbReference type="OrthoDB" id="2396651at2759"/>
<feature type="transmembrane region" description="Helical" evidence="2">
    <location>
        <begin position="459"/>
        <end position="482"/>
    </location>
</feature>
<keyword evidence="4" id="KW-1185">Reference proteome</keyword>
<keyword evidence="2" id="KW-0472">Membrane</keyword>
<feature type="compositionally biased region" description="Pro residues" evidence="1">
    <location>
        <begin position="1"/>
        <end position="10"/>
    </location>
</feature>
<name>A0A9N9DZC6_9GLOM</name>
<evidence type="ECO:0000256" key="1">
    <source>
        <dbReference type="SAM" id="MobiDB-lite"/>
    </source>
</evidence>
<keyword evidence="2" id="KW-0812">Transmembrane</keyword>
<dbReference type="AlphaFoldDB" id="A0A9N9DZC6"/>
<evidence type="ECO:0000256" key="2">
    <source>
        <dbReference type="SAM" id="Phobius"/>
    </source>
</evidence>
<evidence type="ECO:0000313" key="3">
    <source>
        <dbReference type="EMBL" id="CAG8652791.1"/>
    </source>
</evidence>
<feature type="region of interest" description="Disordered" evidence="1">
    <location>
        <begin position="1"/>
        <end position="27"/>
    </location>
</feature>
<comment type="caution">
    <text evidence="3">The sequence shown here is derived from an EMBL/GenBank/DDBJ whole genome shotgun (WGS) entry which is preliminary data.</text>
</comment>
<feature type="transmembrane region" description="Helical" evidence="2">
    <location>
        <begin position="71"/>
        <end position="101"/>
    </location>
</feature>
<sequence>MHNPIPPPPLNHSENGEPHDSTKPAASSSPIFRGIVFGWITFFAMLAVIIIGGNYTEITDLHFVWDLRVNLFLTAVTVITRVTVTIAGVMVPSILAGIIAFDQKPILRGTGNSLSILLEASISRNLFSTIKSCLKPGNFRKVAFIIASILVWQYATYAADLFLHVTANGRTQRLPGPVIQSNRTLSISDDCTEDFTYSDSCGLSETVATQSIRDSTRALRVYQNSSDTLQIWRADGGIYLLQSAPPEKAYSYSGSGIFLKPSCEVVSNICKLTAVSGARTSYDCPKSLWSASGDLFNTAYVNVTTKSYNPATKNYTALNPIHAIISIEINGEMQKHDSGFVHEVHASLYAIVLHCQMLAHRIEYTITLGSLEAKFLSNFTNPQLLVIGSASNRWTQRVAFDTEDVAWQGNSQLFADALAQKWAQVTLAAFSGAVKEGEKGYLYYPEVNKDQTIAPFSSVIVYLLVINFPFLIFASLGLFSFCDVKRDSWIISEFFCRPQRLLCYSLIEKHHVGDLCSTTLKEQENQFAKFECQVGFIEGHFGLKKSQNI</sequence>
<gene>
    <name evidence="3" type="ORF">AGERDE_LOCUS11470</name>
</gene>
<evidence type="ECO:0000313" key="4">
    <source>
        <dbReference type="Proteomes" id="UP000789831"/>
    </source>
</evidence>
<keyword evidence="2" id="KW-1133">Transmembrane helix</keyword>